<evidence type="ECO:0000259" key="6">
    <source>
        <dbReference type="Pfam" id="PF14197"/>
    </source>
</evidence>
<dbReference type="InterPro" id="IPR025925">
    <property type="entry name" value="PPC89_CLD"/>
</dbReference>
<evidence type="ECO:0000259" key="5">
    <source>
        <dbReference type="Pfam" id="PF06657"/>
    </source>
</evidence>
<feature type="domain" description="Cep57 centrosome microtubule-binding" evidence="5">
    <location>
        <begin position="965"/>
        <end position="1041"/>
    </location>
</feature>
<dbReference type="Proteomes" id="UP000799438">
    <property type="component" value="Unassembled WGS sequence"/>
</dbReference>
<evidence type="ECO:0000256" key="2">
    <source>
        <dbReference type="ARBA" id="ARBA00022490"/>
    </source>
</evidence>
<feature type="compositionally biased region" description="Basic and acidic residues" evidence="4">
    <location>
        <begin position="183"/>
        <end position="195"/>
    </location>
</feature>
<feature type="compositionally biased region" description="Basic and acidic residues" evidence="4">
    <location>
        <begin position="1108"/>
        <end position="1118"/>
    </location>
</feature>
<feature type="region of interest" description="Disordered" evidence="4">
    <location>
        <begin position="122"/>
        <end position="195"/>
    </location>
</feature>
<dbReference type="Pfam" id="PF14197">
    <property type="entry name" value="Cep57_CLD_2"/>
    <property type="match status" value="1"/>
</dbReference>
<feature type="compositionally biased region" description="Polar residues" evidence="4">
    <location>
        <begin position="717"/>
        <end position="736"/>
    </location>
</feature>
<dbReference type="RefSeq" id="XP_033392181.1">
    <property type="nucleotide sequence ID" value="XM_033543632.1"/>
</dbReference>
<feature type="region of interest" description="Disordered" evidence="4">
    <location>
        <begin position="426"/>
        <end position="449"/>
    </location>
</feature>
<feature type="region of interest" description="Disordered" evidence="4">
    <location>
        <begin position="1"/>
        <end position="88"/>
    </location>
</feature>
<dbReference type="Pfam" id="PF06657">
    <property type="entry name" value="Cep57_MT_bd"/>
    <property type="match status" value="1"/>
</dbReference>
<dbReference type="EMBL" id="ML995520">
    <property type="protein sequence ID" value="KAF2136463.1"/>
    <property type="molecule type" value="Genomic_DNA"/>
</dbReference>
<evidence type="ECO:0000256" key="4">
    <source>
        <dbReference type="SAM" id="MobiDB-lite"/>
    </source>
</evidence>
<feature type="compositionally biased region" description="Basic and acidic residues" evidence="4">
    <location>
        <begin position="123"/>
        <end position="135"/>
    </location>
</feature>
<feature type="compositionally biased region" description="Polar residues" evidence="4">
    <location>
        <begin position="754"/>
        <end position="763"/>
    </location>
</feature>
<evidence type="ECO:0000256" key="1">
    <source>
        <dbReference type="ARBA" id="ARBA00004267"/>
    </source>
</evidence>
<feature type="region of interest" description="Disordered" evidence="4">
    <location>
        <begin position="815"/>
        <end position="905"/>
    </location>
</feature>
<feature type="region of interest" description="Disordered" evidence="4">
    <location>
        <begin position="674"/>
        <end position="800"/>
    </location>
</feature>
<gene>
    <name evidence="7" type="ORF">K452DRAFT_313159</name>
</gene>
<feature type="compositionally biased region" description="Basic and acidic residues" evidence="4">
    <location>
        <begin position="426"/>
        <end position="436"/>
    </location>
</feature>
<feature type="compositionally biased region" description="Basic and acidic residues" evidence="4">
    <location>
        <begin position="219"/>
        <end position="236"/>
    </location>
</feature>
<sequence length="1150" mass="128990">MAPSPNTSESRSRLIREMSQSLRESRRDSGSSSSSSQLPFPTSPARESVNNTLPSAGDLDLGTGSSFDPTADGAFESTRKIDETTQNFPNIRSSAQRMKYWQPPQPAQNVNTSMVEQEFQDFSDEHSGDESKSIEMSRAPPRSLRNTPSKIGGDLSRNNLSIADDSLYNLSEARNRPRPTPRRSADGVERGSLRRDAQLRRAASLPQKELELASTRATRNNDRVSPEKAKNNDRRRNTLAQFHARASEDDTSFIDERPPTVNLSVKNTRFGNARSRQASGLQNDFHTASSGGLDRSIREVQTPQRPTIGTPRSAPGNATNQSFMLPDLPNLTELVSGVFKDGTPVFSRSAKARSRFSAAPIPSRLKEESSKHYPIENVPVPADEKALFAALQLLKEKLSQMEHEKTEADKKIEDYEAEVAGLKAELRTQEHRKGRDSALGSTDSESNKRDNWRVEKMKLESAIDALRGRVDRAERKNSLSEIATKRITEERDNAVTQLGVAYYNSEELKGERDALQAENDTLRNEVDTLRIENEELQIRLAQFEERSEKLQKRASRGDNAVRKENETLHAELEKFQAIQAEQAKLKGENEALKAQVNQIRQQREEDTRRRNRKEAELRSRLDRRDETIQQLQDMTQEEVNDTLRNENEELRIQLAQLAAQRDDDARDWAKREARLQRKVEKSQDTAREAQDITREIMSVRRTGSQKRASKGDDRPTQTEVRNSQTTGREEPTSTFRSKSKSRPAPAKAYRSASAPETRTQQDMDISDVESTTDLDAMSHVRNPGRNDEPTGNTTELSFMGHDEVARLRKALEEERAAARKNVSQTRQDDTTRSQRTQPVPRKSSMKDLTNASVPMDITESKTGRILSGHLLEPTSTIPEKQDTERSILGRSTRRRRPSGPGEMTSAFILPDITMQAKTPLTPEEPHESTNCTVCRKTSCTEEHSVPIDIPEPVPVSERMPDDVDATMRPSQPAPLALATVIKELQDELAHLNLQKAAYDSLLRGHDASLSKRKRKAIEGKIADLLEAISTKSDQIYALYDVVEGQKAAGQLHEDNDNNEDMGEKEIEETLMSVGIDPEEMREKTQHKPVPAAGRNNNNGKSKGPAKKVVIEDGGHSADESEELPWEGISDSESLPDLMSGRAWKRKTAAY</sequence>
<dbReference type="PANTHER" id="PTHR19336:SF9">
    <property type="entry name" value="SPINDLE POLE BODY PROTEIN PPC89"/>
    <property type="match status" value="1"/>
</dbReference>
<evidence type="ECO:0000256" key="3">
    <source>
        <dbReference type="ARBA" id="ARBA00023212"/>
    </source>
</evidence>
<feature type="region of interest" description="Disordered" evidence="4">
    <location>
        <begin position="1079"/>
        <end position="1150"/>
    </location>
</feature>
<accession>A0A6A6AZ46</accession>
<feature type="compositionally biased region" description="Basic and acidic residues" evidence="4">
    <location>
        <begin position="674"/>
        <end position="698"/>
    </location>
</feature>
<keyword evidence="2" id="KW-0963">Cytoplasm</keyword>
<evidence type="ECO:0000313" key="8">
    <source>
        <dbReference type="Proteomes" id="UP000799438"/>
    </source>
</evidence>
<protein>
    <recommendedName>
        <fullName evidence="9">Cep57 centrosome microtubule-binding domain-containing protein</fullName>
    </recommendedName>
</protein>
<proteinExistence type="predicted"/>
<dbReference type="AlphaFoldDB" id="A0A6A6AZ46"/>
<feature type="domain" description="PPC89 centrosome localisation" evidence="6">
    <location>
        <begin position="459"/>
        <end position="524"/>
    </location>
</feature>
<evidence type="ECO:0008006" key="9">
    <source>
        <dbReference type="Google" id="ProtNLM"/>
    </source>
</evidence>
<feature type="region of interest" description="Disordered" evidence="4">
    <location>
        <begin position="214"/>
        <end position="236"/>
    </location>
</feature>
<dbReference type="GO" id="GO:0008017">
    <property type="term" value="F:microtubule binding"/>
    <property type="evidence" value="ECO:0007669"/>
    <property type="project" value="InterPro"/>
</dbReference>
<keyword evidence="8" id="KW-1185">Reference proteome</keyword>
<evidence type="ECO:0000313" key="7">
    <source>
        <dbReference type="EMBL" id="KAF2136463.1"/>
    </source>
</evidence>
<reference evidence="7" key="1">
    <citation type="journal article" date="2020" name="Stud. Mycol.">
        <title>101 Dothideomycetes genomes: a test case for predicting lifestyles and emergence of pathogens.</title>
        <authorList>
            <person name="Haridas S."/>
            <person name="Albert R."/>
            <person name="Binder M."/>
            <person name="Bloem J."/>
            <person name="Labutti K."/>
            <person name="Salamov A."/>
            <person name="Andreopoulos B."/>
            <person name="Baker S."/>
            <person name="Barry K."/>
            <person name="Bills G."/>
            <person name="Bluhm B."/>
            <person name="Cannon C."/>
            <person name="Castanera R."/>
            <person name="Culley D."/>
            <person name="Daum C."/>
            <person name="Ezra D."/>
            <person name="Gonzalez J."/>
            <person name="Henrissat B."/>
            <person name="Kuo A."/>
            <person name="Liang C."/>
            <person name="Lipzen A."/>
            <person name="Lutzoni F."/>
            <person name="Magnuson J."/>
            <person name="Mondo S."/>
            <person name="Nolan M."/>
            <person name="Ohm R."/>
            <person name="Pangilinan J."/>
            <person name="Park H.-J."/>
            <person name="Ramirez L."/>
            <person name="Alfaro M."/>
            <person name="Sun H."/>
            <person name="Tritt A."/>
            <person name="Yoshinaga Y."/>
            <person name="Zwiers L.-H."/>
            <person name="Turgeon B."/>
            <person name="Goodwin S."/>
            <person name="Spatafora J."/>
            <person name="Crous P."/>
            <person name="Grigoriev I."/>
        </authorList>
    </citation>
    <scope>NUCLEOTIDE SEQUENCE</scope>
    <source>
        <strain evidence="7">CBS 121167</strain>
    </source>
</reference>
<feature type="compositionally biased region" description="Basic and acidic residues" evidence="4">
    <location>
        <begin position="601"/>
        <end position="626"/>
    </location>
</feature>
<dbReference type="InterPro" id="IPR024957">
    <property type="entry name" value="Cep57_MT-bd_dom"/>
</dbReference>
<feature type="region of interest" description="Disordered" evidence="4">
    <location>
        <begin position="596"/>
        <end position="626"/>
    </location>
</feature>
<dbReference type="GeneID" id="54301129"/>
<dbReference type="InterPro" id="IPR051756">
    <property type="entry name" value="Centrosomal_MT-associated"/>
</dbReference>
<organism evidence="7 8">
    <name type="scientific">Aplosporella prunicola CBS 121167</name>
    <dbReference type="NCBI Taxonomy" id="1176127"/>
    <lineage>
        <taxon>Eukaryota</taxon>
        <taxon>Fungi</taxon>
        <taxon>Dikarya</taxon>
        <taxon>Ascomycota</taxon>
        <taxon>Pezizomycotina</taxon>
        <taxon>Dothideomycetes</taxon>
        <taxon>Dothideomycetes incertae sedis</taxon>
        <taxon>Botryosphaeriales</taxon>
        <taxon>Aplosporellaceae</taxon>
        <taxon>Aplosporella</taxon>
    </lineage>
</organism>
<dbReference type="PANTHER" id="PTHR19336">
    <property type="entry name" value="UNCHARACTERIZED DUF1167"/>
    <property type="match status" value="1"/>
</dbReference>
<dbReference type="OrthoDB" id="76453at2759"/>
<name>A0A6A6AZ46_9PEZI</name>
<dbReference type="GO" id="GO:0005815">
    <property type="term" value="C:microtubule organizing center"/>
    <property type="evidence" value="ECO:0007669"/>
    <property type="project" value="UniProtKB-SubCell"/>
</dbReference>
<comment type="subcellular location">
    <subcellularLocation>
        <location evidence="1">Cytoplasm</location>
        <location evidence="1">Cytoskeleton</location>
        <location evidence="1">Microtubule organizing center</location>
    </subcellularLocation>
</comment>
<keyword evidence="3" id="KW-0206">Cytoskeleton</keyword>